<sequence length="277" mass="29950">MEVYADVLVILNYVVNLLCLLAAGKLLGRVVPRWRLCTAALLGGLGSLSIFLPLPSWGWLVLKPALTLGMTACAFGFGTGRRFLHALGAVLAVSFLFAGVLLALYLFLPPAGMLFYNGTVYFDLSPLSLLAGVAAAYLLVRLADRFLVGRRAKGLLYDLTLWRAGRRVTLKALADTGNRLQEPFSGAPVIVCDGSLVERLWPPGEEVPFRVIPFQTVAGEGALRGFQPDGILLQGPQLHVETRDVYIAASPKPLAGAFQAILNPQLVERQGDFYVRG</sequence>
<dbReference type="GO" id="GO:0004190">
    <property type="term" value="F:aspartic-type endopeptidase activity"/>
    <property type="evidence" value="ECO:0007669"/>
    <property type="project" value="InterPro"/>
</dbReference>
<organism evidence="2 3">
    <name type="scientific">Candidatus Anaerotruncus excrementipullorum</name>
    <dbReference type="NCBI Taxonomy" id="2838465"/>
    <lineage>
        <taxon>Bacteria</taxon>
        <taxon>Bacillati</taxon>
        <taxon>Bacillota</taxon>
        <taxon>Clostridia</taxon>
        <taxon>Eubacteriales</taxon>
        <taxon>Oscillospiraceae</taxon>
        <taxon>Anaerotruncus</taxon>
    </lineage>
</organism>
<proteinExistence type="predicted"/>
<evidence type="ECO:0000313" key="2">
    <source>
        <dbReference type="EMBL" id="HIX65587.1"/>
    </source>
</evidence>
<dbReference type="InterPro" id="IPR005081">
    <property type="entry name" value="SpoIIGA"/>
</dbReference>
<reference evidence="2" key="1">
    <citation type="journal article" date="2021" name="PeerJ">
        <title>Extensive microbial diversity within the chicken gut microbiome revealed by metagenomics and culture.</title>
        <authorList>
            <person name="Gilroy R."/>
            <person name="Ravi A."/>
            <person name="Getino M."/>
            <person name="Pursley I."/>
            <person name="Horton D.L."/>
            <person name="Alikhan N.F."/>
            <person name="Baker D."/>
            <person name="Gharbi K."/>
            <person name="Hall N."/>
            <person name="Watson M."/>
            <person name="Adriaenssens E.M."/>
            <person name="Foster-Nyarko E."/>
            <person name="Jarju S."/>
            <person name="Secka A."/>
            <person name="Antonio M."/>
            <person name="Oren A."/>
            <person name="Chaudhuri R.R."/>
            <person name="La Ragione R."/>
            <person name="Hildebrand F."/>
            <person name="Pallen M.J."/>
        </authorList>
    </citation>
    <scope>NUCLEOTIDE SEQUENCE</scope>
    <source>
        <strain evidence="2">CHK188-5543</strain>
    </source>
</reference>
<dbReference type="AlphaFoldDB" id="A0A9D1WRI4"/>
<dbReference type="Pfam" id="PF03419">
    <property type="entry name" value="Peptidase_U4"/>
    <property type="match status" value="1"/>
</dbReference>
<keyword evidence="1" id="KW-1133">Transmembrane helix</keyword>
<keyword evidence="1" id="KW-0812">Transmembrane</keyword>
<comment type="caution">
    <text evidence="2">The sequence shown here is derived from an EMBL/GenBank/DDBJ whole genome shotgun (WGS) entry which is preliminary data.</text>
</comment>
<evidence type="ECO:0000256" key="1">
    <source>
        <dbReference type="SAM" id="Phobius"/>
    </source>
</evidence>
<protein>
    <submittedName>
        <fullName evidence="2">Sigma-E processing peptidase SpoIIGA</fullName>
    </submittedName>
</protein>
<feature type="transmembrane region" description="Helical" evidence="1">
    <location>
        <begin position="120"/>
        <end position="140"/>
    </location>
</feature>
<evidence type="ECO:0000313" key="3">
    <source>
        <dbReference type="Proteomes" id="UP000886800"/>
    </source>
</evidence>
<dbReference type="GO" id="GO:0030436">
    <property type="term" value="P:asexual sporulation"/>
    <property type="evidence" value="ECO:0007669"/>
    <property type="project" value="InterPro"/>
</dbReference>
<gene>
    <name evidence="2" type="ORF">H9736_04990</name>
</gene>
<feature type="transmembrane region" description="Helical" evidence="1">
    <location>
        <begin position="86"/>
        <end position="108"/>
    </location>
</feature>
<accession>A0A9D1WRI4</accession>
<dbReference type="Proteomes" id="UP000886800">
    <property type="component" value="Unassembled WGS sequence"/>
</dbReference>
<dbReference type="GO" id="GO:0006508">
    <property type="term" value="P:proteolysis"/>
    <property type="evidence" value="ECO:0007669"/>
    <property type="project" value="InterPro"/>
</dbReference>
<feature type="transmembrane region" description="Helical" evidence="1">
    <location>
        <begin position="36"/>
        <end position="54"/>
    </location>
</feature>
<feature type="transmembrane region" description="Helical" evidence="1">
    <location>
        <begin position="6"/>
        <end position="24"/>
    </location>
</feature>
<dbReference type="EMBL" id="DXES01000113">
    <property type="protein sequence ID" value="HIX65587.1"/>
    <property type="molecule type" value="Genomic_DNA"/>
</dbReference>
<name>A0A9D1WRI4_9FIRM</name>
<reference evidence="2" key="2">
    <citation type="submission" date="2021-04" db="EMBL/GenBank/DDBJ databases">
        <authorList>
            <person name="Gilroy R."/>
        </authorList>
    </citation>
    <scope>NUCLEOTIDE SEQUENCE</scope>
    <source>
        <strain evidence="2">CHK188-5543</strain>
    </source>
</reference>
<keyword evidence="1" id="KW-0472">Membrane</keyword>